<dbReference type="SUPFAM" id="SSF103486">
    <property type="entry name" value="V-type ATP synthase subunit C"/>
    <property type="match status" value="1"/>
</dbReference>
<dbReference type="GO" id="GO:0046961">
    <property type="term" value="F:proton-transporting ATPase activity, rotational mechanism"/>
    <property type="evidence" value="ECO:0007669"/>
    <property type="project" value="InterPro"/>
</dbReference>
<dbReference type="Proteomes" id="UP000649604">
    <property type="component" value="Unassembled WGS sequence"/>
</dbReference>
<dbReference type="Gene3D" id="1.20.1690.10">
    <property type="entry name" value="V-type ATP synthase subunit C domain"/>
    <property type="match status" value="2"/>
</dbReference>
<evidence type="ECO:0000256" key="4">
    <source>
        <dbReference type="ARBA" id="ARBA00023065"/>
    </source>
</evidence>
<comment type="similarity">
    <text evidence="1 6">Belongs to the V-ATPase V0D/AC39 subunit family.</text>
</comment>
<dbReference type="InterPro" id="IPR002843">
    <property type="entry name" value="ATPase_V0-cplx_csu/dsu"/>
</dbReference>
<protein>
    <recommendedName>
        <fullName evidence="6">V-type ATP synthase subunit C</fullName>
    </recommendedName>
    <alternativeName>
        <fullName evidence="6">V-ATPase subunit C</fullName>
    </alternativeName>
</protein>
<evidence type="ECO:0000313" key="7">
    <source>
        <dbReference type="EMBL" id="MBD3324320.1"/>
    </source>
</evidence>
<dbReference type="InterPro" id="IPR014272">
    <property type="entry name" value="ATPase_V0-cplx_csu"/>
</dbReference>
<dbReference type="InterPro" id="IPR044911">
    <property type="entry name" value="V-type_ATPase_csu/dsu_dom_3"/>
</dbReference>
<dbReference type="InterPro" id="IPR050873">
    <property type="entry name" value="V-ATPase_V0D/AC39_subunit"/>
</dbReference>
<dbReference type="GO" id="GO:0033179">
    <property type="term" value="C:proton-transporting V-type ATPase, V0 domain"/>
    <property type="evidence" value="ECO:0007669"/>
    <property type="project" value="InterPro"/>
</dbReference>
<dbReference type="PANTHER" id="PTHR38682">
    <property type="entry name" value="V-TYPE ATP SYNTHASE SUBUNIT C"/>
    <property type="match status" value="1"/>
</dbReference>
<evidence type="ECO:0000256" key="3">
    <source>
        <dbReference type="ARBA" id="ARBA00022781"/>
    </source>
</evidence>
<proteinExistence type="inferred from homology"/>
<keyword evidence="2 6" id="KW-0813">Transport</keyword>
<dbReference type="InterPro" id="IPR035067">
    <property type="entry name" value="V-type_ATPase_csu/dsu"/>
</dbReference>
<dbReference type="GO" id="GO:0042777">
    <property type="term" value="P:proton motive force-driven plasma membrane ATP synthesis"/>
    <property type="evidence" value="ECO:0007669"/>
    <property type="project" value="UniProtKB-UniRule"/>
</dbReference>
<sequence>MAEHPSNYGYLNARLRSMKSELLPVGEVERMLHAGSVASLIRLLEDSPYGVAMTQSLTRFSGLRAIEEALGRNLMASYRKLLSVATGQARHLIELLLGRWDLYNIKTILRGIQAAAEPETLLEQVVPAGRLDVPALQELARRSDINAVLDLLATWNVDYVQPLLLARQKVVSGDLFQLEYELDTRYFEQSLGELHGNNENHQEVRHVLETEIDITNIMTTLRTVHDGIDREQGAQVLLEHGTFERAFLLELLQCDQPVDILERLERTRYAYAVEKGILFFGETGNISIIEKFLEEILIRRCAKKFYRGNPLGIALAIGYIWLKYNEFLNLRLIARGLAFGMPVNAIHEELVLV</sequence>
<comment type="function">
    <text evidence="6">Produces ATP from ADP in the presence of a proton gradient across the membrane.</text>
</comment>
<dbReference type="Gene3D" id="1.10.132.50">
    <property type="entry name" value="ATP synthase (C/AC39) subunit, domain 3"/>
    <property type="match status" value="1"/>
</dbReference>
<keyword evidence="3 6" id="KW-0375">Hydrogen ion transport</keyword>
<dbReference type="GO" id="GO:0005524">
    <property type="term" value="F:ATP binding"/>
    <property type="evidence" value="ECO:0007669"/>
    <property type="project" value="UniProtKB-UniRule"/>
</dbReference>
<gene>
    <name evidence="6" type="primary">atpC</name>
    <name evidence="7" type="ORF">GF339_07025</name>
</gene>
<evidence type="ECO:0000313" key="8">
    <source>
        <dbReference type="Proteomes" id="UP000649604"/>
    </source>
</evidence>
<dbReference type="Pfam" id="PF01992">
    <property type="entry name" value="vATP-synt_AC39"/>
    <property type="match status" value="1"/>
</dbReference>
<dbReference type="HAMAP" id="MF_00314">
    <property type="entry name" value="ATP_synth_C_arch"/>
    <property type="match status" value="1"/>
</dbReference>
<comment type="caution">
    <text evidence="7">The sequence shown here is derived from an EMBL/GenBank/DDBJ whole genome shotgun (WGS) entry which is preliminary data.</text>
</comment>
<organism evidence="7 8">
    <name type="scientific">candidate division KSB3 bacterium</name>
    <dbReference type="NCBI Taxonomy" id="2044937"/>
    <lineage>
        <taxon>Bacteria</taxon>
        <taxon>candidate division KSB3</taxon>
    </lineage>
</organism>
<reference evidence="7" key="1">
    <citation type="submission" date="2019-11" db="EMBL/GenBank/DDBJ databases">
        <title>Microbial mats filling the niche in hypersaline microbial mats.</title>
        <authorList>
            <person name="Wong H.L."/>
            <person name="Macleod F.I."/>
            <person name="White R.A. III"/>
            <person name="Burns B.P."/>
        </authorList>
    </citation>
    <scope>NUCLEOTIDE SEQUENCE</scope>
    <source>
        <strain evidence="7">Rbin_158</strain>
    </source>
</reference>
<evidence type="ECO:0000256" key="2">
    <source>
        <dbReference type="ARBA" id="ARBA00022448"/>
    </source>
</evidence>
<evidence type="ECO:0000256" key="5">
    <source>
        <dbReference type="ARBA" id="ARBA00023310"/>
    </source>
</evidence>
<accession>A0A9D5JUC9</accession>
<dbReference type="InterPro" id="IPR036079">
    <property type="entry name" value="ATPase_csu/dsu_sf"/>
</dbReference>
<keyword evidence="5 6" id="KW-0066">ATP synthesis</keyword>
<dbReference type="AlphaFoldDB" id="A0A9D5JUC9"/>
<dbReference type="PANTHER" id="PTHR38682:SF1">
    <property type="entry name" value="V-TYPE ATP SYNTHASE SUBUNIT C"/>
    <property type="match status" value="1"/>
</dbReference>
<name>A0A9D5JUC9_9BACT</name>
<keyword evidence="4 6" id="KW-0406">Ion transport</keyword>
<evidence type="ECO:0000256" key="1">
    <source>
        <dbReference type="ARBA" id="ARBA00006709"/>
    </source>
</evidence>
<dbReference type="EMBL" id="WJJP01000217">
    <property type="protein sequence ID" value="MBD3324320.1"/>
    <property type="molecule type" value="Genomic_DNA"/>
</dbReference>
<evidence type="ECO:0000256" key="6">
    <source>
        <dbReference type="HAMAP-Rule" id="MF_00314"/>
    </source>
</evidence>
<dbReference type="GO" id="GO:0046933">
    <property type="term" value="F:proton-transporting ATP synthase activity, rotational mechanism"/>
    <property type="evidence" value="ECO:0007669"/>
    <property type="project" value="UniProtKB-UniRule"/>
</dbReference>